<dbReference type="RefSeq" id="WP_126657994.1">
    <property type="nucleotide sequence ID" value="NZ_RYYR01000005.1"/>
</dbReference>
<evidence type="ECO:0000313" key="2">
    <source>
        <dbReference type="Proteomes" id="UP000287910"/>
    </source>
</evidence>
<sequence length="224" mass="24914">MITLENFKKYKEFIVVEAPTPLRTFSSAMHNPGYGEYTFFVNRTVGIDYFPEDANEEMRQFLNERNFPLEQTIAMMTAVDMEFAFIDCYEEGETSIVIMVTAGLGNAVDVTKAHQYAYQPKVGTINTFIFINGNLSDEALIQALCCAVEVKTKIIHERGILDHKSGTIATGTSTDSVCVASTQTGEFHQYAGSITKMGTLIGRGLYETMNKAVDSYLAFKKGNQ</sequence>
<dbReference type="PANTHER" id="PTHR35336">
    <property type="entry name" value="ADENOSYLCOBINAMIDE AMIDOHYDROLASE"/>
    <property type="match status" value="1"/>
</dbReference>
<gene>
    <name evidence="1" type="ORF">EK386_05295</name>
</gene>
<comment type="caution">
    <text evidence="1">The sequence shown here is derived from an EMBL/GenBank/DDBJ whole genome shotgun (WGS) entry which is preliminary data.</text>
</comment>
<accession>A0A432LEE8</accession>
<proteinExistence type="predicted"/>
<dbReference type="AlphaFoldDB" id="A0A432LEE8"/>
<keyword evidence="2" id="KW-1185">Reference proteome</keyword>
<protein>
    <submittedName>
        <fullName evidence="1">Iron ABC transporter permease</fullName>
    </submittedName>
</protein>
<dbReference type="EMBL" id="RYYR01000005">
    <property type="protein sequence ID" value="RUL55144.1"/>
    <property type="molecule type" value="Genomic_DNA"/>
</dbReference>
<reference evidence="1 2" key="1">
    <citation type="submission" date="2018-12" db="EMBL/GenBank/DDBJ databases">
        <title>Lysinibacillus antri sp. nov., isolated from a cave soil.</title>
        <authorList>
            <person name="Narsing Rao M.P."/>
            <person name="Zhang H."/>
            <person name="Dong Z.-Y."/>
            <person name="Niu X.-K."/>
            <person name="Zhang K."/>
            <person name="Fang B.-Z."/>
            <person name="Kang Y.-Q."/>
            <person name="Xiao M."/>
            <person name="Li W.-J."/>
        </authorList>
    </citation>
    <scope>NUCLEOTIDE SEQUENCE [LARGE SCALE GENOMIC DNA]</scope>
    <source>
        <strain evidence="1 2">SYSU K30002</strain>
    </source>
</reference>
<evidence type="ECO:0000313" key="1">
    <source>
        <dbReference type="EMBL" id="RUL55144.1"/>
    </source>
</evidence>
<name>A0A432LEE8_9BACI</name>
<dbReference type="InterPro" id="IPR052209">
    <property type="entry name" value="CbiZ"/>
</dbReference>
<organism evidence="1 2">
    <name type="scientific">Lysinibacillus antri</name>
    <dbReference type="NCBI Taxonomy" id="2498145"/>
    <lineage>
        <taxon>Bacteria</taxon>
        <taxon>Bacillati</taxon>
        <taxon>Bacillota</taxon>
        <taxon>Bacilli</taxon>
        <taxon>Bacillales</taxon>
        <taxon>Bacillaceae</taxon>
        <taxon>Lysinibacillus</taxon>
    </lineage>
</organism>
<dbReference type="InterPro" id="IPR002808">
    <property type="entry name" value="AdoCbi_amidolase"/>
</dbReference>
<dbReference type="PANTHER" id="PTHR35336:SF5">
    <property type="entry name" value="ADENOSYLCOBINAMIDE AMIDOHYDROLASE"/>
    <property type="match status" value="1"/>
</dbReference>
<dbReference type="Pfam" id="PF01955">
    <property type="entry name" value="CbiZ"/>
    <property type="match status" value="1"/>
</dbReference>
<dbReference type="Proteomes" id="UP000287910">
    <property type="component" value="Unassembled WGS sequence"/>
</dbReference>